<feature type="coiled-coil region" evidence="1">
    <location>
        <begin position="81"/>
        <end position="142"/>
    </location>
</feature>
<dbReference type="EMBL" id="CP025257">
    <property type="protein sequence ID" value="AUF83395.1"/>
    <property type="molecule type" value="Genomic_DNA"/>
</dbReference>
<name>A0A2K9C8P9_9MOLU</name>
<sequence>MEKNRWSVERDKKGFIHVRLNQKTGNFKTKAEAIDMARKMAKGNRTILRIHTDKSGYDIVDYTSIQTSNEIFDKTLSDVKLARAELTVAKVEKQKRKSELKVAHETEHYIAKRKYDLAKERLKKSKMNLKNALKNNKRALKTINN</sequence>
<evidence type="ECO:0000256" key="1">
    <source>
        <dbReference type="SAM" id="Coils"/>
    </source>
</evidence>
<dbReference type="RefSeq" id="WP_036256491.1">
    <property type="nucleotide sequence ID" value="NZ_CP025257.1"/>
</dbReference>
<dbReference type="OrthoDB" id="407970at2"/>
<protein>
    <submittedName>
        <fullName evidence="2">DUF2188 domain-containing protein</fullName>
    </submittedName>
</protein>
<evidence type="ECO:0000313" key="3">
    <source>
        <dbReference type="Proteomes" id="UP000233419"/>
    </source>
</evidence>
<accession>A0A2K9C8P9</accession>
<keyword evidence="3" id="KW-1185">Reference proteome</keyword>
<dbReference type="AlphaFoldDB" id="A0A2K9C8P9"/>
<dbReference type="Pfam" id="PF09954">
    <property type="entry name" value="DUF2188"/>
    <property type="match status" value="1"/>
</dbReference>
<gene>
    <name evidence="2" type="ORF">CXP39_01060</name>
</gene>
<proteinExistence type="predicted"/>
<dbReference type="KEGG" id="msyr:CXP39_01060"/>
<evidence type="ECO:0000313" key="2">
    <source>
        <dbReference type="EMBL" id="AUF83395.1"/>
    </source>
</evidence>
<dbReference type="InterPro" id="IPR018691">
    <property type="entry name" value="DUF2188"/>
</dbReference>
<reference evidence="2 3" key="1">
    <citation type="submission" date="2017-12" db="EMBL/GenBank/DDBJ databases">
        <title>Mesoplasma syrphidae YJS, Complete Genome.</title>
        <authorList>
            <person name="Knight T.F."/>
            <person name="Citino T."/>
            <person name="Rubinstein R."/>
            <person name="Neuschaefer Z."/>
        </authorList>
    </citation>
    <scope>NUCLEOTIDE SEQUENCE [LARGE SCALE GENOMIC DNA]</scope>
    <source>
        <strain evidence="2 3">YJS</strain>
    </source>
</reference>
<dbReference type="Proteomes" id="UP000233419">
    <property type="component" value="Chromosome"/>
</dbReference>
<keyword evidence="1" id="KW-0175">Coiled coil</keyword>
<organism evidence="2 3">
    <name type="scientific">Mesoplasma syrphidae</name>
    <dbReference type="NCBI Taxonomy" id="225999"/>
    <lineage>
        <taxon>Bacteria</taxon>
        <taxon>Bacillati</taxon>
        <taxon>Mycoplasmatota</taxon>
        <taxon>Mollicutes</taxon>
        <taxon>Entomoplasmatales</taxon>
        <taxon>Entomoplasmataceae</taxon>
        <taxon>Mesoplasma</taxon>
    </lineage>
</organism>